<accession>A0A9D1E667</accession>
<keyword evidence="3" id="KW-0597">Phosphoprotein</keyword>
<dbReference type="SMART" id="SM00850">
    <property type="entry name" value="LytTR"/>
    <property type="match status" value="1"/>
</dbReference>
<evidence type="ECO:0000256" key="1">
    <source>
        <dbReference type="ARBA" id="ARBA00018672"/>
    </source>
</evidence>
<dbReference type="EMBL" id="DVHK01000075">
    <property type="protein sequence ID" value="HIR67046.1"/>
    <property type="molecule type" value="Genomic_DNA"/>
</dbReference>
<dbReference type="GO" id="GO:0003677">
    <property type="term" value="F:DNA binding"/>
    <property type="evidence" value="ECO:0007669"/>
    <property type="project" value="InterPro"/>
</dbReference>
<protein>
    <recommendedName>
        <fullName evidence="1">Stage 0 sporulation protein A homolog</fullName>
    </recommendedName>
</protein>
<evidence type="ECO:0000313" key="6">
    <source>
        <dbReference type="EMBL" id="HIR67046.1"/>
    </source>
</evidence>
<dbReference type="PROSITE" id="PS50110">
    <property type="entry name" value="RESPONSE_REGULATORY"/>
    <property type="match status" value="1"/>
</dbReference>
<proteinExistence type="predicted"/>
<feature type="modified residue" description="4-aspartylphosphate" evidence="3">
    <location>
        <position position="65"/>
    </location>
</feature>
<dbReference type="CDD" id="cd00156">
    <property type="entry name" value="REC"/>
    <property type="match status" value="1"/>
</dbReference>
<comment type="function">
    <text evidence="2">May play the central regulatory role in sporulation. It may be an element of the effector pathway responsible for the activation of sporulation genes in response to nutritional stress. Spo0A may act in concert with spo0H (a sigma factor) to control the expression of some genes that are critical to the sporulation process.</text>
</comment>
<dbReference type="PANTHER" id="PTHR37299">
    <property type="entry name" value="TRANSCRIPTIONAL REGULATOR-RELATED"/>
    <property type="match status" value="1"/>
</dbReference>
<dbReference type="Pfam" id="PF00072">
    <property type="entry name" value="Response_reg"/>
    <property type="match status" value="1"/>
</dbReference>
<dbReference type="Gene3D" id="3.40.50.2300">
    <property type="match status" value="1"/>
</dbReference>
<reference evidence="6" key="1">
    <citation type="submission" date="2020-10" db="EMBL/GenBank/DDBJ databases">
        <authorList>
            <person name="Gilroy R."/>
        </authorList>
    </citation>
    <scope>NUCLEOTIDE SEQUENCE</scope>
    <source>
        <strain evidence="6">ChiW16-3235</strain>
    </source>
</reference>
<dbReference type="Gene3D" id="2.40.50.1020">
    <property type="entry name" value="LytTr DNA-binding domain"/>
    <property type="match status" value="1"/>
</dbReference>
<sequence length="253" mass="28925">MEKVNFAVCDDDEIVCDAVCSRVYNIFKRCGIEARGTKYLSSVKLYNSIVHPPEGMPKYNLICLDIDMPKLDGIALGKAIRENSADTDIIFVSNREDKVFDSLLNVRPFGFVRKNNFSSDLIDTLRSYIISKIDSNNYIVIKTDNNSVTRKLRAIDIVCIEGQRAHQIIYMADGEEIDVRMTLDELEDKLKSYDIVRTHKGFLVNYKYIQRIDAKEITLSNGRAVGISRNKIQEVKAQYLKYLRKTGAVLFTD</sequence>
<dbReference type="PROSITE" id="PS50930">
    <property type="entry name" value="HTH_LYTTR"/>
    <property type="match status" value="1"/>
</dbReference>
<comment type="caution">
    <text evidence="6">The sequence shown here is derived from an EMBL/GenBank/DDBJ whole genome shotgun (WGS) entry which is preliminary data.</text>
</comment>
<evidence type="ECO:0000313" key="7">
    <source>
        <dbReference type="Proteomes" id="UP000823913"/>
    </source>
</evidence>
<dbReference type="InterPro" id="IPR011006">
    <property type="entry name" value="CheY-like_superfamily"/>
</dbReference>
<feature type="domain" description="HTH LytTR-type" evidence="5">
    <location>
        <begin position="139"/>
        <end position="241"/>
    </location>
</feature>
<gene>
    <name evidence="6" type="ORF">IAB94_03230</name>
</gene>
<dbReference type="GO" id="GO:0000156">
    <property type="term" value="F:phosphorelay response regulator activity"/>
    <property type="evidence" value="ECO:0007669"/>
    <property type="project" value="InterPro"/>
</dbReference>
<organism evidence="6 7">
    <name type="scientific">Candidatus Coproplasma avicola</name>
    <dbReference type="NCBI Taxonomy" id="2840744"/>
    <lineage>
        <taxon>Bacteria</taxon>
        <taxon>Bacillati</taxon>
        <taxon>Bacillota</taxon>
        <taxon>Clostridia</taxon>
        <taxon>Eubacteriales</taxon>
        <taxon>Candidatus Coproplasma</taxon>
    </lineage>
</organism>
<dbReference type="InterPro" id="IPR001789">
    <property type="entry name" value="Sig_transdc_resp-reg_receiver"/>
</dbReference>
<dbReference type="InterPro" id="IPR046947">
    <property type="entry name" value="LytR-like"/>
</dbReference>
<dbReference type="Proteomes" id="UP000823913">
    <property type="component" value="Unassembled WGS sequence"/>
</dbReference>
<evidence type="ECO:0000259" key="5">
    <source>
        <dbReference type="PROSITE" id="PS50930"/>
    </source>
</evidence>
<feature type="domain" description="Response regulatory" evidence="4">
    <location>
        <begin position="5"/>
        <end position="129"/>
    </location>
</feature>
<evidence type="ECO:0000259" key="4">
    <source>
        <dbReference type="PROSITE" id="PS50110"/>
    </source>
</evidence>
<dbReference type="InterPro" id="IPR007492">
    <property type="entry name" value="LytTR_DNA-bd_dom"/>
</dbReference>
<evidence type="ECO:0000256" key="3">
    <source>
        <dbReference type="PROSITE-ProRule" id="PRU00169"/>
    </source>
</evidence>
<dbReference type="AlphaFoldDB" id="A0A9D1E667"/>
<dbReference type="PANTHER" id="PTHR37299:SF1">
    <property type="entry name" value="STAGE 0 SPORULATION PROTEIN A HOMOLOG"/>
    <property type="match status" value="1"/>
</dbReference>
<reference evidence="6" key="2">
    <citation type="journal article" date="2021" name="PeerJ">
        <title>Extensive microbial diversity within the chicken gut microbiome revealed by metagenomics and culture.</title>
        <authorList>
            <person name="Gilroy R."/>
            <person name="Ravi A."/>
            <person name="Getino M."/>
            <person name="Pursley I."/>
            <person name="Horton D.L."/>
            <person name="Alikhan N.F."/>
            <person name="Baker D."/>
            <person name="Gharbi K."/>
            <person name="Hall N."/>
            <person name="Watson M."/>
            <person name="Adriaenssens E.M."/>
            <person name="Foster-Nyarko E."/>
            <person name="Jarju S."/>
            <person name="Secka A."/>
            <person name="Antonio M."/>
            <person name="Oren A."/>
            <person name="Chaudhuri R.R."/>
            <person name="La Ragione R."/>
            <person name="Hildebrand F."/>
            <person name="Pallen M.J."/>
        </authorList>
    </citation>
    <scope>NUCLEOTIDE SEQUENCE</scope>
    <source>
        <strain evidence="6">ChiW16-3235</strain>
    </source>
</reference>
<evidence type="ECO:0000256" key="2">
    <source>
        <dbReference type="ARBA" id="ARBA00024867"/>
    </source>
</evidence>
<name>A0A9D1E667_9FIRM</name>
<dbReference type="Pfam" id="PF04397">
    <property type="entry name" value="LytTR"/>
    <property type="match status" value="1"/>
</dbReference>
<dbReference type="SUPFAM" id="SSF52172">
    <property type="entry name" value="CheY-like"/>
    <property type="match status" value="1"/>
</dbReference>